<dbReference type="EMBL" id="MWBQ01000094">
    <property type="protein sequence ID" value="OQA57260.1"/>
    <property type="molecule type" value="Genomic_DNA"/>
</dbReference>
<dbReference type="Proteomes" id="UP000485569">
    <property type="component" value="Unassembled WGS sequence"/>
</dbReference>
<dbReference type="AlphaFoldDB" id="A0A1V5SRW0"/>
<dbReference type="InterPro" id="IPR008763">
    <property type="entry name" value="Peptidase_S55"/>
</dbReference>
<evidence type="ECO:0000259" key="1">
    <source>
        <dbReference type="PROSITE" id="PS51494"/>
    </source>
</evidence>
<dbReference type="PROSITE" id="PS51494">
    <property type="entry name" value="SPOIVB"/>
    <property type="match status" value="1"/>
</dbReference>
<accession>A0A1V5SRW0</accession>
<name>A0A1V5SRW0_9BACT</name>
<proteinExistence type="predicted"/>
<comment type="caution">
    <text evidence="2">The sequence shown here is derived from an EMBL/GenBank/DDBJ whole genome shotgun (WGS) entry which is preliminary data.</text>
</comment>
<sequence>MKAKQLGWIFLIFFFTIFIVFFSYSSYAEKVPFFPIQSVRRNMEGIGKSVFYGTRIENFAVEVLDVVIGKDINQSYIVVKVTDEKIKKMGGISAGMSGSPIFFSGKLAGALAYSWETKDNLIGVVTPIEAMLKLWENMPESSTVLQVAPSSVIFTIGLSERAGKRLQEKASFFSRKIISLPATIYSQRSNLPSVEIQPGSAIGVQLIHGDVDVVSLGTLTWRDENKILAFGHPFLHQGRVNYFLSSMYVNFSLEGKDFPFKVGTPIQPIGIVDEDRSAGIAGRLGVLPKVIKADIEIGSEKSVISQNYFEIIQDENVVVEFFPEIILNSIDQAIDSQRPGSVKVTLSIEGKEFNFQNEFFWVSKIDISSYTSNNLGKILEDVFKNPFQSIKADKISIKIIFIPDIREATFRNLFLPVDVKRGNDLKGRIDLNLYRQGVKSLDFGLFVPRDFVPGEAEVVVRGMSWGDENTQSPSPQADLDNYIDEKVKQLKSNGLIIEMRSKSETFSSDNQKNFFSEVVSLPFVLEGSFTGSVVVLE</sequence>
<protein>
    <submittedName>
        <fullName evidence="2">SpoIVB peptidase S55</fullName>
    </submittedName>
</protein>
<reference evidence="2" key="1">
    <citation type="submission" date="2017-02" db="EMBL/GenBank/DDBJ databases">
        <title>Delving into the versatile metabolic prowess of the omnipresent phylum Bacteroidetes.</title>
        <authorList>
            <person name="Nobu M.K."/>
            <person name="Mei R."/>
            <person name="Narihiro T."/>
            <person name="Kuroda K."/>
            <person name="Liu W.-T."/>
        </authorList>
    </citation>
    <scope>NUCLEOTIDE SEQUENCE</scope>
    <source>
        <strain evidence="2">ADurb.Bin276</strain>
    </source>
</reference>
<organism evidence="2">
    <name type="scientific">Candidatus Atribacter allofermentans</name>
    <dbReference type="NCBI Taxonomy" id="1852833"/>
    <lineage>
        <taxon>Bacteria</taxon>
        <taxon>Pseudomonadati</taxon>
        <taxon>Atribacterota</taxon>
        <taxon>Atribacteria</taxon>
        <taxon>Atribacterales</taxon>
        <taxon>Atribacteraceae</taxon>
        <taxon>Atribacter</taxon>
    </lineage>
</organism>
<evidence type="ECO:0000313" key="2">
    <source>
        <dbReference type="EMBL" id="OQA57260.1"/>
    </source>
</evidence>
<feature type="domain" description="Peptidase S55" evidence="1">
    <location>
        <begin position="1"/>
        <end position="147"/>
    </location>
</feature>
<gene>
    <name evidence="2" type="ORF">BWY41_01319</name>
</gene>
<dbReference type="Pfam" id="PF05580">
    <property type="entry name" value="Peptidase_S55"/>
    <property type="match status" value="1"/>
</dbReference>